<proteinExistence type="predicted"/>
<evidence type="ECO:0000256" key="2">
    <source>
        <dbReference type="ARBA" id="ARBA00022574"/>
    </source>
</evidence>
<dbReference type="AlphaFoldDB" id="A0AAD5N713"/>
<name>A0AAD5N713_PARTN</name>
<dbReference type="PROSITE" id="PS50082">
    <property type="entry name" value="WD_REPEATS_2"/>
    <property type="match status" value="1"/>
</dbReference>
<reference evidence="6" key="1">
    <citation type="submission" date="2021-06" db="EMBL/GenBank/DDBJ databases">
        <title>Parelaphostrongylus tenuis whole genome reference sequence.</title>
        <authorList>
            <person name="Garwood T.J."/>
            <person name="Larsen P.A."/>
            <person name="Fountain-Jones N.M."/>
            <person name="Garbe J.R."/>
            <person name="Macchietto M.G."/>
            <person name="Kania S.A."/>
            <person name="Gerhold R.W."/>
            <person name="Richards J.E."/>
            <person name="Wolf T.M."/>
        </authorList>
    </citation>
    <scope>NUCLEOTIDE SEQUENCE</scope>
    <source>
        <strain evidence="6">MNPRO001-30</strain>
        <tissue evidence="6">Meninges</tissue>
    </source>
</reference>
<dbReference type="Gene3D" id="2.130.10.10">
    <property type="entry name" value="YVTN repeat-like/Quinoprotein amine dehydrogenase"/>
    <property type="match status" value="1"/>
</dbReference>
<evidence type="ECO:0000313" key="7">
    <source>
        <dbReference type="Proteomes" id="UP001196413"/>
    </source>
</evidence>
<evidence type="ECO:0000256" key="3">
    <source>
        <dbReference type="ARBA" id="ARBA00022737"/>
    </source>
</evidence>
<dbReference type="SMART" id="SM00320">
    <property type="entry name" value="WD40"/>
    <property type="match status" value="1"/>
</dbReference>
<dbReference type="Proteomes" id="UP001196413">
    <property type="component" value="Unassembled WGS sequence"/>
</dbReference>
<protein>
    <recommendedName>
        <fullName evidence="1">WD repeat-containing protein 89</fullName>
    </recommendedName>
</protein>
<dbReference type="PANTHER" id="PTHR22889">
    <property type="entry name" value="WD REPEAT-CONTAINING PROTEIN 89"/>
    <property type="match status" value="1"/>
</dbReference>
<keyword evidence="2 4" id="KW-0853">WD repeat</keyword>
<dbReference type="EMBL" id="JAHQIW010004834">
    <property type="protein sequence ID" value="KAJ1363951.1"/>
    <property type="molecule type" value="Genomic_DNA"/>
</dbReference>
<dbReference type="InterPro" id="IPR036322">
    <property type="entry name" value="WD40_repeat_dom_sf"/>
</dbReference>
<feature type="compositionally biased region" description="Acidic residues" evidence="5">
    <location>
        <begin position="138"/>
        <end position="152"/>
    </location>
</feature>
<dbReference type="InterPro" id="IPR015943">
    <property type="entry name" value="WD40/YVTN_repeat-like_dom_sf"/>
</dbReference>
<comment type="caution">
    <text evidence="6">The sequence shown here is derived from an EMBL/GenBank/DDBJ whole genome shotgun (WGS) entry which is preliminary data.</text>
</comment>
<accession>A0AAD5N713</accession>
<dbReference type="Pfam" id="PF00400">
    <property type="entry name" value="WD40"/>
    <property type="match status" value="1"/>
</dbReference>
<evidence type="ECO:0000313" key="6">
    <source>
        <dbReference type="EMBL" id="KAJ1363951.1"/>
    </source>
</evidence>
<keyword evidence="3" id="KW-0677">Repeat</keyword>
<dbReference type="InterPro" id="IPR039328">
    <property type="entry name" value="WDR89"/>
</dbReference>
<gene>
    <name evidence="6" type="ORF">KIN20_023917</name>
</gene>
<feature type="region of interest" description="Disordered" evidence="5">
    <location>
        <begin position="125"/>
        <end position="152"/>
    </location>
</feature>
<sequence>MDEPIVIQLSRPEVYVNQISFGGRDAVAATLSNDFIHLVDLEAKKSKQTLDVAKRVVGIHFDLSGNPILRAVDDSFGIHLFDIRTGSKKKSRVNPVMENHQVVCSACSEQYIALGSSTFVLENGDKKKSKKTGASGDVETDDESGEENEDEVDPIASPHIISIFDLRKCTDPVLTIKDSHSDSINSLSFMRDGQHLISGGSDGLLNIFNASCSIEDEALQSTCSVGSSINRVGYLSKRLVYACTDDNKCSVFIANTPDDVDYLFMRNVVDGRFLVDALKGGIDERPVALLECDAEGKSTQLNLS</sequence>
<dbReference type="PANTHER" id="PTHR22889:SF0">
    <property type="entry name" value="WD REPEAT-CONTAINING PROTEIN 89"/>
    <property type="match status" value="1"/>
</dbReference>
<evidence type="ECO:0000256" key="4">
    <source>
        <dbReference type="PROSITE-ProRule" id="PRU00221"/>
    </source>
</evidence>
<organism evidence="6 7">
    <name type="scientific">Parelaphostrongylus tenuis</name>
    <name type="common">Meningeal worm</name>
    <dbReference type="NCBI Taxonomy" id="148309"/>
    <lineage>
        <taxon>Eukaryota</taxon>
        <taxon>Metazoa</taxon>
        <taxon>Ecdysozoa</taxon>
        <taxon>Nematoda</taxon>
        <taxon>Chromadorea</taxon>
        <taxon>Rhabditida</taxon>
        <taxon>Rhabditina</taxon>
        <taxon>Rhabditomorpha</taxon>
        <taxon>Strongyloidea</taxon>
        <taxon>Metastrongylidae</taxon>
        <taxon>Parelaphostrongylus</taxon>
    </lineage>
</organism>
<feature type="repeat" description="WD" evidence="4">
    <location>
        <begin position="177"/>
        <end position="209"/>
    </location>
</feature>
<keyword evidence="7" id="KW-1185">Reference proteome</keyword>
<dbReference type="PROSITE" id="PS50294">
    <property type="entry name" value="WD_REPEATS_REGION"/>
    <property type="match status" value="1"/>
</dbReference>
<evidence type="ECO:0000256" key="1">
    <source>
        <dbReference type="ARBA" id="ARBA00021125"/>
    </source>
</evidence>
<evidence type="ECO:0000256" key="5">
    <source>
        <dbReference type="SAM" id="MobiDB-lite"/>
    </source>
</evidence>
<dbReference type="InterPro" id="IPR001680">
    <property type="entry name" value="WD40_rpt"/>
</dbReference>
<dbReference type="SUPFAM" id="SSF50978">
    <property type="entry name" value="WD40 repeat-like"/>
    <property type="match status" value="1"/>
</dbReference>